<proteinExistence type="predicted"/>
<accession>A0ABZ1T5I7</accession>
<dbReference type="PANTHER" id="PTHR46344:SF27">
    <property type="entry name" value="KELCH REPEAT SUPERFAMILY PROTEIN"/>
    <property type="match status" value="1"/>
</dbReference>
<evidence type="ECO:0000256" key="1">
    <source>
        <dbReference type="ARBA" id="ARBA00022441"/>
    </source>
</evidence>
<sequence>MHSLTVLQDGPVLAAGGSTGPQAFPPHTLASTELYDPGAGTWTEADPMSGARYGHSATLLADGRVLVAGGNRPHDARTTGTLTTAELFDPETRTWSPAGDMADARWHHIAAPLPDGHLLAVGGVADTGRTVQTALALCETYDPKTGTWSATGALRDARFGHQAVPLPDGTVLAVGGGRSGSHDARFDPYGPTGVECYDPKTGTWRDEPPLPWTRCYPRALPLPSGEVLVLGGADPATLDAGFPSALRFDPATRGWSPAGPLRTGRWAFGATSLAKAGSSWRAAATVVPRGCSRPNNRAGSDAQDS</sequence>
<protein>
    <recommendedName>
        <fullName evidence="5">Kelch-like protein 17</fullName>
    </recommendedName>
</protein>
<dbReference type="RefSeq" id="WP_328960641.1">
    <property type="nucleotide sequence ID" value="NZ_CP108090.1"/>
</dbReference>
<reference evidence="3" key="1">
    <citation type="submission" date="2022-10" db="EMBL/GenBank/DDBJ databases">
        <title>The complete genomes of actinobacterial strains from the NBC collection.</title>
        <authorList>
            <person name="Joergensen T.S."/>
            <person name="Alvarez Arevalo M."/>
            <person name="Sterndorff E.B."/>
            <person name="Faurdal D."/>
            <person name="Vuksanovic O."/>
            <person name="Mourched A.-S."/>
            <person name="Charusanti P."/>
            <person name="Shaw S."/>
            <person name="Blin K."/>
            <person name="Weber T."/>
        </authorList>
    </citation>
    <scope>NUCLEOTIDE SEQUENCE</scope>
    <source>
        <strain evidence="3">NBC_00248</strain>
    </source>
</reference>
<keyword evidence="1" id="KW-0880">Kelch repeat</keyword>
<keyword evidence="2" id="KW-0677">Repeat</keyword>
<name>A0ABZ1T5I7_STRVG</name>
<dbReference type="SUPFAM" id="SSF117281">
    <property type="entry name" value="Kelch motif"/>
    <property type="match status" value="1"/>
</dbReference>
<dbReference type="Proteomes" id="UP001432039">
    <property type="component" value="Chromosome"/>
</dbReference>
<evidence type="ECO:0008006" key="5">
    <source>
        <dbReference type="Google" id="ProtNLM"/>
    </source>
</evidence>
<keyword evidence="4" id="KW-1185">Reference proteome</keyword>
<organism evidence="3 4">
    <name type="scientific">Streptomyces virginiae</name>
    <name type="common">Streptomyces cinnamonensis</name>
    <dbReference type="NCBI Taxonomy" id="1961"/>
    <lineage>
        <taxon>Bacteria</taxon>
        <taxon>Bacillati</taxon>
        <taxon>Actinomycetota</taxon>
        <taxon>Actinomycetes</taxon>
        <taxon>Kitasatosporales</taxon>
        <taxon>Streptomycetaceae</taxon>
        <taxon>Streptomyces</taxon>
    </lineage>
</organism>
<dbReference type="Gene3D" id="2.130.10.80">
    <property type="entry name" value="Galactose oxidase/kelch, beta-propeller"/>
    <property type="match status" value="3"/>
</dbReference>
<gene>
    <name evidence="3" type="ORF">OG517_06635</name>
</gene>
<evidence type="ECO:0000313" key="4">
    <source>
        <dbReference type="Proteomes" id="UP001432039"/>
    </source>
</evidence>
<dbReference type="PANTHER" id="PTHR46344">
    <property type="entry name" value="OS02G0202900 PROTEIN"/>
    <property type="match status" value="1"/>
</dbReference>
<dbReference type="InterPro" id="IPR006652">
    <property type="entry name" value="Kelch_1"/>
</dbReference>
<dbReference type="EMBL" id="CP108090">
    <property type="protein sequence ID" value="WUQ11129.1"/>
    <property type="molecule type" value="Genomic_DNA"/>
</dbReference>
<dbReference type="SMART" id="SM00612">
    <property type="entry name" value="Kelch"/>
    <property type="match status" value="5"/>
</dbReference>
<dbReference type="InterPro" id="IPR037293">
    <property type="entry name" value="Gal_Oxidase_central_sf"/>
</dbReference>
<evidence type="ECO:0000313" key="3">
    <source>
        <dbReference type="EMBL" id="WUQ11129.1"/>
    </source>
</evidence>
<dbReference type="InterPro" id="IPR015915">
    <property type="entry name" value="Kelch-typ_b-propeller"/>
</dbReference>
<evidence type="ECO:0000256" key="2">
    <source>
        <dbReference type="ARBA" id="ARBA00022737"/>
    </source>
</evidence>
<dbReference type="Pfam" id="PF01344">
    <property type="entry name" value="Kelch_1"/>
    <property type="match status" value="2"/>
</dbReference>